<keyword evidence="2" id="KW-1185">Reference proteome</keyword>
<dbReference type="EMBL" id="RRYP01003075">
    <property type="protein sequence ID" value="TNV84170.1"/>
    <property type="molecule type" value="Genomic_DNA"/>
</dbReference>
<proteinExistence type="predicted"/>
<organism evidence="1 2">
    <name type="scientific">Halteria grandinella</name>
    <dbReference type="NCBI Taxonomy" id="5974"/>
    <lineage>
        <taxon>Eukaryota</taxon>
        <taxon>Sar</taxon>
        <taxon>Alveolata</taxon>
        <taxon>Ciliophora</taxon>
        <taxon>Intramacronucleata</taxon>
        <taxon>Spirotrichea</taxon>
        <taxon>Stichotrichia</taxon>
        <taxon>Sporadotrichida</taxon>
        <taxon>Halteriidae</taxon>
        <taxon>Halteria</taxon>
    </lineage>
</organism>
<reference evidence="1" key="1">
    <citation type="submission" date="2019-06" db="EMBL/GenBank/DDBJ databases">
        <authorList>
            <person name="Zheng W."/>
        </authorList>
    </citation>
    <scope>NUCLEOTIDE SEQUENCE</scope>
    <source>
        <strain evidence="1">QDHG01</strain>
    </source>
</reference>
<gene>
    <name evidence="1" type="ORF">FGO68_gene4736</name>
</gene>
<comment type="caution">
    <text evidence="1">The sequence shown here is derived from an EMBL/GenBank/DDBJ whole genome shotgun (WGS) entry which is preliminary data.</text>
</comment>
<dbReference type="Proteomes" id="UP000785679">
    <property type="component" value="Unassembled WGS sequence"/>
</dbReference>
<protein>
    <submittedName>
        <fullName evidence="1">Uncharacterized protein</fullName>
    </submittedName>
</protein>
<evidence type="ECO:0000313" key="1">
    <source>
        <dbReference type="EMBL" id="TNV84170.1"/>
    </source>
</evidence>
<evidence type="ECO:0000313" key="2">
    <source>
        <dbReference type="Proteomes" id="UP000785679"/>
    </source>
</evidence>
<dbReference type="AlphaFoldDB" id="A0A8J8T741"/>
<accession>A0A8J8T741</accession>
<sequence>MQISTDLLRPKCLISEEQQEQLKLQRTYKYLQISSWKHNPYITHSATSTKRFEAPWTATHSFLDPYGAKPCKSTCKYHQSEHHQLSLLIQKVTTLSEKEASHQSLRLLHMQGYPTHSHFQTFHQIKLAPTCKHITLMQRGINFLESRLFTIEQPFSKILFPICISQNSNHQKQTIQDQVLRLQAQFKPTKHQIAHTDLMIAFHQPNVYLVNIHQSLLFRYHSQSGQFEIIS</sequence>
<name>A0A8J8T741_HALGN</name>